<organism evidence="1 2">
    <name type="scientific">Bacillus cereus 03BB108</name>
    <dbReference type="NCBI Taxonomy" id="451709"/>
    <lineage>
        <taxon>Bacteria</taxon>
        <taxon>Bacillati</taxon>
        <taxon>Bacillota</taxon>
        <taxon>Bacilli</taxon>
        <taxon>Bacillales</taxon>
        <taxon>Bacillaceae</taxon>
        <taxon>Bacillus</taxon>
        <taxon>Bacillus cereus group</taxon>
    </lineage>
</organism>
<dbReference type="Proteomes" id="UP000031861">
    <property type="component" value="Plasmid pBFI_4"/>
</dbReference>
<geneLocation type="plasmid" evidence="1 2">
    <name>pBFI_4</name>
</geneLocation>
<protein>
    <submittedName>
        <fullName evidence="1">Uncharacterized protein</fullName>
    </submittedName>
</protein>
<reference evidence="1 2" key="1">
    <citation type="journal article" date="2015" name="Genome Announc.">
        <title>Complete genome sequences for 35 biothreat assay-relevant bacillus species.</title>
        <authorList>
            <person name="Johnson S.L."/>
            <person name="Daligault H.E."/>
            <person name="Davenport K.W."/>
            <person name="Jaissle J."/>
            <person name="Frey K.G."/>
            <person name="Ladner J.T."/>
            <person name="Broomall S.M."/>
            <person name="Bishop-Lilly K.A."/>
            <person name="Bruce D.C."/>
            <person name="Gibbons H.S."/>
            <person name="Coyne S.R."/>
            <person name="Lo C.C."/>
            <person name="Meincke L."/>
            <person name="Munk A.C."/>
            <person name="Koroleva G.I."/>
            <person name="Rosenzweig C.N."/>
            <person name="Palacios G.F."/>
            <person name="Redden C.L."/>
            <person name="Minogue T.D."/>
            <person name="Chain P.S."/>
        </authorList>
    </citation>
    <scope>NUCLEOTIDE SEQUENCE [LARGE SCALE GENOMIC DNA]</scope>
    <source>
        <strain evidence="1 2">03BB108</strain>
    </source>
</reference>
<gene>
    <name evidence="1" type="ORF">AK40_6188</name>
</gene>
<dbReference type="EMBL" id="CP009638">
    <property type="protein sequence ID" value="AJI08632.1"/>
    <property type="molecule type" value="Genomic_DNA"/>
</dbReference>
<evidence type="ECO:0000313" key="2">
    <source>
        <dbReference type="Proteomes" id="UP000031861"/>
    </source>
</evidence>
<name>A0AAN0SRF6_BACCE</name>
<evidence type="ECO:0000313" key="1">
    <source>
        <dbReference type="EMBL" id="AJI08632.1"/>
    </source>
</evidence>
<proteinExistence type="predicted"/>
<accession>A0AAN0SRF6</accession>
<keyword evidence="1" id="KW-0614">Plasmid</keyword>
<dbReference type="AlphaFoldDB" id="A0AAN0SRF6"/>
<sequence>MLVPTLPKGSWVFRCVKASKQNKTSRLPLIDWLMKRRNIIYLYYNMVVSSK</sequence>